<evidence type="ECO:0000313" key="4">
    <source>
        <dbReference type="EMBL" id="SFP36540.1"/>
    </source>
</evidence>
<dbReference type="Proteomes" id="UP000242243">
    <property type="component" value="Unassembled WGS sequence"/>
</dbReference>
<reference evidence="3 6" key="2">
    <citation type="submission" date="2019-07" db="EMBL/GenBank/DDBJ databases">
        <title>Whole genome shotgun sequence of Halolactibacillus halophilus NBRC 100868.</title>
        <authorList>
            <person name="Hosoyama A."/>
            <person name="Uohara A."/>
            <person name="Ohji S."/>
            <person name="Ichikawa N."/>
        </authorList>
    </citation>
    <scope>NUCLEOTIDE SEQUENCE [LARGE SCALE GENOMIC DNA]</scope>
    <source>
        <strain evidence="3 6">NBRC 100868</strain>
    </source>
</reference>
<dbReference type="PANTHER" id="PTHR22946">
    <property type="entry name" value="DIENELACTONE HYDROLASE DOMAIN-CONTAINING PROTEIN-RELATED"/>
    <property type="match status" value="1"/>
</dbReference>
<gene>
    <name evidence="3" type="ORF">HHA03_11230</name>
    <name evidence="4" type="ORF">SAMN05421839_11631</name>
</gene>
<dbReference type="GO" id="GO:0008236">
    <property type="term" value="F:serine-type peptidase activity"/>
    <property type="evidence" value="ECO:0007669"/>
    <property type="project" value="InterPro"/>
</dbReference>
<dbReference type="SUPFAM" id="SSF53474">
    <property type="entry name" value="alpha/beta-Hydrolases"/>
    <property type="match status" value="1"/>
</dbReference>
<keyword evidence="1" id="KW-0378">Hydrolase</keyword>
<sequence>MHVEKLHLNDQSLTVCQPATNDGRLLETIVYYHGIGGEGIDELPLAYQLVSQGYRVILPDAYLHSQTDRVVRSKQNRHFFEIIDVTSQRLPLIYDWLKEQTCEDHPVLHVGGTSMGGIITAISLTQYPFIQRAALLMGTAKLTDFYYYITASIKNSDFPLSKIEEQQLLSHIATRDLSQNIDALNNRDLFIWHGEADDYVPFDLTEQFVEDLTESKRYQGRLTYIKEPNQGHKVSRLAKEKCCEFFKY</sequence>
<evidence type="ECO:0000313" key="6">
    <source>
        <dbReference type="Proteomes" id="UP000321547"/>
    </source>
</evidence>
<dbReference type="STRING" id="306540.SAMN05421839_11631"/>
<proteinExistence type="predicted"/>
<dbReference type="PANTHER" id="PTHR22946:SF9">
    <property type="entry name" value="POLYKETIDE TRANSFERASE AF380"/>
    <property type="match status" value="1"/>
</dbReference>
<keyword evidence="6" id="KW-1185">Reference proteome</keyword>
<protein>
    <recommendedName>
        <fullName evidence="2">Peptidase S9 prolyl oligopeptidase catalytic domain-containing protein</fullName>
    </recommendedName>
</protein>
<dbReference type="RefSeq" id="WP_089831861.1">
    <property type="nucleotide sequence ID" value="NZ_BJWI01000012.1"/>
</dbReference>
<dbReference type="OrthoDB" id="31158at2"/>
<dbReference type="AlphaFoldDB" id="A0A1I5PRP9"/>
<evidence type="ECO:0000313" key="5">
    <source>
        <dbReference type="Proteomes" id="UP000242243"/>
    </source>
</evidence>
<dbReference type="InterPro" id="IPR050261">
    <property type="entry name" value="FrsA_esterase"/>
</dbReference>
<dbReference type="Proteomes" id="UP000321547">
    <property type="component" value="Unassembled WGS sequence"/>
</dbReference>
<name>A0A1I5PRP9_9BACI</name>
<dbReference type="Pfam" id="PF00326">
    <property type="entry name" value="Peptidase_S9"/>
    <property type="match status" value="1"/>
</dbReference>
<dbReference type="InterPro" id="IPR029058">
    <property type="entry name" value="AB_hydrolase_fold"/>
</dbReference>
<organism evidence="4 5">
    <name type="scientific">Halolactibacillus halophilus</name>
    <dbReference type="NCBI Taxonomy" id="306540"/>
    <lineage>
        <taxon>Bacteria</taxon>
        <taxon>Bacillati</taxon>
        <taxon>Bacillota</taxon>
        <taxon>Bacilli</taxon>
        <taxon>Bacillales</taxon>
        <taxon>Bacillaceae</taxon>
        <taxon>Halolactibacillus</taxon>
    </lineage>
</organism>
<evidence type="ECO:0000256" key="1">
    <source>
        <dbReference type="ARBA" id="ARBA00022801"/>
    </source>
</evidence>
<dbReference type="GO" id="GO:0052689">
    <property type="term" value="F:carboxylic ester hydrolase activity"/>
    <property type="evidence" value="ECO:0007669"/>
    <property type="project" value="UniProtKB-ARBA"/>
</dbReference>
<dbReference type="GO" id="GO:0006508">
    <property type="term" value="P:proteolysis"/>
    <property type="evidence" value="ECO:0007669"/>
    <property type="project" value="InterPro"/>
</dbReference>
<accession>A0A1I5PRP9</accession>
<dbReference type="InterPro" id="IPR001375">
    <property type="entry name" value="Peptidase_S9_cat"/>
</dbReference>
<evidence type="ECO:0000313" key="3">
    <source>
        <dbReference type="EMBL" id="GEM01591.1"/>
    </source>
</evidence>
<feature type="domain" description="Peptidase S9 prolyl oligopeptidase catalytic" evidence="2">
    <location>
        <begin position="94"/>
        <end position="235"/>
    </location>
</feature>
<reference evidence="4 5" key="1">
    <citation type="submission" date="2016-10" db="EMBL/GenBank/DDBJ databases">
        <authorList>
            <person name="de Groot N.N."/>
        </authorList>
    </citation>
    <scope>NUCLEOTIDE SEQUENCE [LARGE SCALE GENOMIC DNA]</scope>
    <source>
        <strain evidence="4 5">DSM 17073</strain>
    </source>
</reference>
<dbReference type="Gene3D" id="3.40.50.1820">
    <property type="entry name" value="alpha/beta hydrolase"/>
    <property type="match status" value="1"/>
</dbReference>
<dbReference type="EMBL" id="FOXC01000016">
    <property type="protein sequence ID" value="SFP36540.1"/>
    <property type="molecule type" value="Genomic_DNA"/>
</dbReference>
<dbReference type="EMBL" id="BJWI01000012">
    <property type="protein sequence ID" value="GEM01591.1"/>
    <property type="molecule type" value="Genomic_DNA"/>
</dbReference>
<evidence type="ECO:0000259" key="2">
    <source>
        <dbReference type="Pfam" id="PF00326"/>
    </source>
</evidence>